<dbReference type="AlphaFoldDB" id="A0A0E9UGC4"/>
<organism evidence="1">
    <name type="scientific">Anguilla anguilla</name>
    <name type="common">European freshwater eel</name>
    <name type="synonym">Muraena anguilla</name>
    <dbReference type="NCBI Taxonomy" id="7936"/>
    <lineage>
        <taxon>Eukaryota</taxon>
        <taxon>Metazoa</taxon>
        <taxon>Chordata</taxon>
        <taxon>Craniata</taxon>
        <taxon>Vertebrata</taxon>
        <taxon>Euteleostomi</taxon>
        <taxon>Actinopterygii</taxon>
        <taxon>Neopterygii</taxon>
        <taxon>Teleostei</taxon>
        <taxon>Anguilliformes</taxon>
        <taxon>Anguillidae</taxon>
        <taxon>Anguilla</taxon>
    </lineage>
</organism>
<dbReference type="EMBL" id="GBXM01043653">
    <property type="protein sequence ID" value="JAH64924.1"/>
    <property type="molecule type" value="Transcribed_RNA"/>
</dbReference>
<protein>
    <submittedName>
        <fullName evidence="1">Uncharacterized protein</fullName>
    </submittedName>
</protein>
<evidence type="ECO:0000313" key="1">
    <source>
        <dbReference type="EMBL" id="JAH64924.1"/>
    </source>
</evidence>
<sequence>MHNCDFIAQDIERFNWLSAHILSLSSDPCWFIRCL</sequence>
<accession>A0A0E9UGC4</accession>
<reference evidence="1" key="1">
    <citation type="submission" date="2014-11" db="EMBL/GenBank/DDBJ databases">
        <authorList>
            <person name="Amaro Gonzalez C."/>
        </authorList>
    </citation>
    <scope>NUCLEOTIDE SEQUENCE</scope>
</reference>
<name>A0A0E9UGC4_ANGAN</name>
<reference evidence="1" key="2">
    <citation type="journal article" date="2015" name="Fish Shellfish Immunol.">
        <title>Early steps in the European eel (Anguilla anguilla)-Vibrio vulnificus interaction in the gills: Role of the RtxA13 toxin.</title>
        <authorList>
            <person name="Callol A."/>
            <person name="Pajuelo D."/>
            <person name="Ebbesson L."/>
            <person name="Teles M."/>
            <person name="MacKenzie S."/>
            <person name="Amaro C."/>
        </authorList>
    </citation>
    <scope>NUCLEOTIDE SEQUENCE</scope>
</reference>
<proteinExistence type="predicted"/>